<accession>A0A8H4W3N4</accession>
<evidence type="ECO:0000313" key="3">
    <source>
        <dbReference type="Proteomes" id="UP000566819"/>
    </source>
</evidence>
<proteinExistence type="predicted"/>
<organism evidence="2 3">
    <name type="scientific">Cudoniella acicularis</name>
    <dbReference type="NCBI Taxonomy" id="354080"/>
    <lineage>
        <taxon>Eukaryota</taxon>
        <taxon>Fungi</taxon>
        <taxon>Dikarya</taxon>
        <taxon>Ascomycota</taxon>
        <taxon>Pezizomycotina</taxon>
        <taxon>Leotiomycetes</taxon>
        <taxon>Helotiales</taxon>
        <taxon>Tricladiaceae</taxon>
        <taxon>Cudoniella</taxon>
    </lineage>
</organism>
<dbReference type="AlphaFoldDB" id="A0A8H4W3N4"/>
<gene>
    <name evidence="2" type="ORF">G7Y89_g8357</name>
</gene>
<name>A0A8H4W3N4_9HELO</name>
<comment type="caution">
    <text evidence="2">The sequence shown here is derived from an EMBL/GenBank/DDBJ whole genome shotgun (WGS) entry which is preliminary data.</text>
</comment>
<dbReference type="EMBL" id="JAAMPI010000627">
    <property type="protein sequence ID" value="KAF4629789.1"/>
    <property type="molecule type" value="Genomic_DNA"/>
</dbReference>
<protein>
    <submittedName>
        <fullName evidence="2">Uncharacterized protein</fullName>
    </submittedName>
</protein>
<dbReference type="OrthoDB" id="66964at2759"/>
<sequence>MLPPIDDSILQSNPKFAALHKTLANNILNPDGSTKNHPAQKERDTVSAALKAARIRAAKSSLLLTAFRDLELSPSTTKSSKSSKTQQPPPSQTLPTELIELILLLTSRLSSTTITPKQLTLLTSTPQWTSLSTHLPQLSSLLSTHLQTQTLALARILSPTTNPSFLHRNIPKLCPTILDLQQQISSKKLQLHKQRSNLTTQTTNLLQAYQAAIALTIQLLETSKHGALSLERHYLTKASYLSLSIQQLNISAKEKSIKGQKMVYTEEVVVALERYKENLRDGRERLGERRREAERVLWGYGVGREDGEEKEKIMREIARVYGELQREVVDVGKDVGRLNGRAGGGRRPGR</sequence>
<evidence type="ECO:0000256" key="1">
    <source>
        <dbReference type="SAM" id="MobiDB-lite"/>
    </source>
</evidence>
<dbReference type="Proteomes" id="UP000566819">
    <property type="component" value="Unassembled WGS sequence"/>
</dbReference>
<feature type="region of interest" description="Disordered" evidence="1">
    <location>
        <begin position="74"/>
        <end position="93"/>
    </location>
</feature>
<evidence type="ECO:0000313" key="2">
    <source>
        <dbReference type="EMBL" id="KAF4629789.1"/>
    </source>
</evidence>
<feature type="compositionally biased region" description="Low complexity" evidence="1">
    <location>
        <begin position="74"/>
        <end position="86"/>
    </location>
</feature>
<reference evidence="2 3" key="1">
    <citation type="submission" date="2020-03" db="EMBL/GenBank/DDBJ databases">
        <title>Draft Genome Sequence of Cudoniella acicularis.</title>
        <authorList>
            <person name="Buettner E."/>
            <person name="Kellner H."/>
        </authorList>
    </citation>
    <scope>NUCLEOTIDE SEQUENCE [LARGE SCALE GENOMIC DNA]</scope>
    <source>
        <strain evidence="2 3">DSM 108380</strain>
    </source>
</reference>
<keyword evidence="3" id="KW-1185">Reference proteome</keyword>